<evidence type="ECO:0000259" key="4">
    <source>
        <dbReference type="Pfam" id="PF14226"/>
    </source>
</evidence>
<name>A0A4S4DLW5_CAMSN</name>
<dbReference type="Pfam" id="PF14226">
    <property type="entry name" value="DIOX_N"/>
    <property type="match status" value="1"/>
</dbReference>
<proteinExistence type="predicted"/>
<dbReference type="InterPro" id="IPR026992">
    <property type="entry name" value="DIOX_N"/>
</dbReference>
<evidence type="ECO:0000256" key="3">
    <source>
        <dbReference type="ARBA" id="ARBA00023004"/>
    </source>
</evidence>
<dbReference type="Gene3D" id="2.60.120.330">
    <property type="entry name" value="B-lactam Antibiotic, Isopenicillin N Synthase, Chain"/>
    <property type="match status" value="2"/>
</dbReference>
<keyword evidence="3" id="KW-0408">Iron</keyword>
<dbReference type="SUPFAM" id="SSF51197">
    <property type="entry name" value="Clavaminate synthase-like"/>
    <property type="match status" value="1"/>
</dbReference>
<dbReference type="AlphaFoldDB" id="A0A4S4DLW5"/>
<sequence length="211" mass="23457">MAKALQLPIIDLASLDRISTANSIRQACIECGFFYLINHGVEQELLKQVFDESKRFFSLPLEEKMKLLHRENRGYTPLKFQKFCHLGDLLLNLTMKESCELGLSDEEIFGASAHSDYGMITLLATDGVGGLQACLVDINCDLQLDKSKQPLVWEDVDHINGADCVVECLESCCSELTPPRYGHPLGLTSVIIRHCSLCLKLEVSGFGIAFC</sequence>
<dbReference type="EMBL" id="SDRB02010838">
    <property type="protein sequence ID" value="THG03958.1"/>
    <property type="molecule type" value="Genomic_DNA"/>
</dbReference>
<evidence type="ECO:0000256" key="1">
    <source>
        <dbReference type="ARBA" id="ARBA00022723"/>
    </source>
</evidence>
<keyword evidence="1" id="KW-0479">Metal-binding</keyword>
<evidence type="ECO:0000256" key="2">
    <source>
        <dbReference type="ARBA" id="ARBA00023002"/>
    </source>
</evidence>
<dbReference type="PANTHER" id="PTHR10209">
    <property type="entry name" value="OXIDOREDUCTASE, 2OG-FE II OXYGENASE FAMILY PROTEIN"/>
    <property type="match status" value="1"/>
</dbReference>
<keyword evidence="6" id="KW-1185">Reference proteome</keyword>
<dbReference type="GO" id="GO:0016491">
    <property type="term" value="F:oxidoreductase activity"/>
    <property type="evidence" value="ECO:0007669"/>
    <property type="project" value="UniProtKB-KW"/>
</dbReference>
<keyword evidence="2" id="KW-0560">Oxidoreductase</keyword>
<evidence type="ECO:0000313" key="6">
    <source>
        <dbReference type="Proteomes" id="UP000306102"/>
    </source>
</evidence>
<feature type="domain" description="Non-haem dioxygenase N-terminal" evidence="4">
    <location>
        <begin position="7"/>
        <end position="104"/>
    </location>
</feature>
<dbReference type="Proteomes" id="UP000306102">
    <property type="component" value="Unassembled WGS sequence"/>
</dbReference>
<gene>
    <name evidence="5" type="ORF">TEA_027628</name>
</gene>
<protein>
    <recommendedName>
        <fullName evidence="4">Non-haem dioxygenase N-terminal domain-containing protein</fullName>
    </recommendedName>
</protein>
<evidence type="ECO:0000313" key="5">
    <source>
        <dbReference type="EMBL" id="THG03958.1"/>
    </source>
</evidence>
<comment type="caution">
    <text evidence="5">The sequence shown here is derived from an EMBL/GenBank/DDBJ whole genome shotgun (WGS) entry which is preliminary data.</text>
</comment>
<dbReference type="GO" id="GO:0046872">
    <property type="term" value="F:metal ion binding"/>
    <property type="evidence" value="ECO:0007669"/>
    <property type="project" value="UniProtKB-KW"/>
</dbReference>
<dbReference type="InterPro" id="IPR027443">
    <property type="entry name" value="IPNS-like_sf"/>
</dbReference>
<dbReference type="PANTHER" id="PTHR10209:SF590">
    <property type="entry name" value="2-OXOGLUTARATE (2OG) AND FE(II)-DEPENDENT OXYGENASE SUPERFAMILY PROTEIN"/>
    <property type="match status" value="1"/>
</dbReference>
<organism evidence="5 6">
    <name type="scientific">Camellia sinensis var. sinensis</name>
    <name type="common">China tea</name>
    <dbReference type="NCBI Taxonomy" id="542762"/>
    <lineage>
        <taxon>Eukaryota</taxon>
        <taxon>Viridiplantae</taxon>
        <taxon>Streptophyta</taxon>
        <taxon>Embryophyta</taxon>
        <taxon>Tracheophyta</taxon>
        <taxon>Spermatophyta</taxon>
        <taxon>Magnoliopsida</taxon>
        <taxon>eudicotyledons</taxon>
        <taxon>Gunneridae</taxon>
        <taxon>Pentapetalae</taxon>
        <taxon>asterids</taxon>
        <taxon>Ericales</taxon>
        <taxon>Theaceae</taxon>
        <taxon>Camellia</taxon>
    </lineage>
</organism>
<reference evidence="5 6" key="1">
    <citation type="journal article" date="2018" name="Proc. Natl. Acad. Sci. U.S.A.">
        <title>Draft genome sequence of Camellia sinensis var. sinensis provides insights into the evolution of the tea genome and tea quality.</title>
        <authorList>
            <person name="Wei C."/>
            <person name="Yang H."/>
            <person name="Wang S."/>
            <person name="Zhao J."/>
            <person name="Liu C."/>
            <person name="Gao L."/>
            <person name="Xia E."/>
            <person name="Lu Y."/>
            <person name="Tai Y."/>
            <person name="She G."/>
            <person name="Sun J."/>
            <person name="Cao H."/>
            <person name="Tong W."/>
            <person name="Gao Q."/>
            <person name="Li Y."/>
            <person name="Deng W."/>
            <person name="Jiang X."/>
            <person name="Wang W."/>
            <person name="Chen Q."/>
            <person name="Zhang S."/>
            <person name="Li H."/>
            <person name="Wu J."/>
            <person name="Wang P."/>
            <person name="Li P."/>
            <person name="Shi C."/>
            <person name="Zheng F."/>
            <person name="Jian J."/>
            <person name="Huang B."/>
            <person name="Shan D."/>
            <person name="Shi M."/>
            <person name="Fang C."/>
            <person name="Yue Y."/>
            <person name="Li F."/>
            <person name="Li D."/>
            <person name="Wei S."/>
            <person name="Han B."/>
            <person name="Jiang C."/>
            <person name="Yin Y."/>
            <person name="Xia T."/>
            <person name="Zhang Z."/>
            <person name="Bennetzen J.L."/>
            <person name="Zhao S."/>
            <person name="Wan X."/>
        </authorList>
    </citation>
    <scope>NUCLEOTIDE SEQUENCE [LARGE SCALE GENOMIC DNA]</scope>
    <source>
        <strain evidence="6">cv. Shuchazao</strain>
        <tissue evidence="5">Leaf</tissue>
    </source>
</reference>
<dbReference type="STRING" id="542762.A0A4S4DLW5"/>
<accession>A0A4S4DLW5</accession>